<dbReference type="InterPro" id="IPR009003">
    <property type="entry name" value="Peptidase_S1_PA"/>
</dbReference>
<evidence type="ECO:0008006" key="5">
    <source>
        <dbReference type="Google" id="ProtNLM"/>
    </source>
</evidence>
<protein>
    <recommendedName>
        <fullName evidence="5">Peptidase S1 domain-containing protein</fullName>
    </recommendedName>
</protein>
<feature type="chain" id="PRO_5043684834" description="Peptidase S1 domain-containing protein" evidence="2">
    <location>
        <begin position="25"/>
        <end position="940"/>
    </location>
</feature>
<dbReference type="InterPro" id="IPR043504">
    <property type="entry name" value="Peptidase_S1_PA_chymotrypsin"/>
</dbReference>
<accession>A0AAV1I0K7</accession>
<dbReference type="Proteomes" id="UP001314263">
    <property type="component" value="Unassembled WGS sequence"/>
</dbReference>
<dbReference type="EMBL" id="CAUYUE010000004">
    <property type="protein sequence ID" value="CAK0770461.1"/>
    <property type="molecule type" value="Genomic_DNA"/>
</dbReference>
<comment type="caution">
    <text evidence="3">The sequence shown here is derived from an EMBL/GenBank/DDBJ whole genome shotgun (WGS) entry which is preliminary data.</text>
</comment>
<sequence>MNVSVPWAWAILGLSVALCQTATARGLTLPRLDPYAFYEAHGGLLGHHARNVRHIAAEDFKEQDVVPLGHWSNATDGRQQWQWEIYSPGAESHLLIFSEVSMPESGVMQLCNALAKCERYTPGDVPGSRQLVVPVIQGDVVYLTYTQQDQQSGLLLRLAAVMQGLKQSVAELQLHRQQPSRRLQAAASGAAQAPMAAPGPGLGAGPASSADQQPSRGAGPADGPALGPVPPQQALGTQFNIDSMQRTTDDVSQCTPSVECGDYRNEAAAVVDIYAIDMRLGAMGLCTGTIVSAPLGKKYLLTADHCFIDKQDISNFQWWLLIFNYQMPCRYTTTPGPIREVIQGTKLLFYDSKADVLLLDIPESIPDHFHAYKVGFDAAEEVPNRAVAIHHPAGNIKRISYANDSGSIKTTFSAPQFSEDIHPTQATHYQVQWSQGATQGGSSGAALIDADSRKVVGVLTGGTTTCSIFSGADYFGKLSVAWQHGLQNFLSDAPSLLGHGTGLSTVTQLNDGVVVVDSMGGGPVRKHGPAMNFWPSVFVMGPSFRTRIAFYLTDPPQPNEVITAQMSLKGDLPGNGFNPTQNITLSREAFNFTTENCCTNAQPLEITTRMGAAVPGDLVRFQVVFWLTSSTNASYLHVSTVKGVVQSGFESWNTLQPVACMTAPCNFRHPILEAAPPTSPLPTRALFRYVPTRDTAVGQDICLQSGVLELSTVSVYVNGTFTWTLSEAYDTPDCVRIPALDVGANLALDTVVSDNDDYDAVLPLSVVKSIDIYEDAKKPVSSVRGNAAAALIAEATQDGASPVAAAGAPAPASEAGRAQAAMLAPAVSAAPASPAGGSMGGSSTAGGSSDAGTGIGADSSPASGSQGASGQAGQQGQAGGGMGAGGFEAGTGIGAASPAGTVRAASLQAGPPAQQEAASRMSGSSAAVVSVPTAAMSSYG</sequence>
<evidence type="ECO:0000313" key="3">
    <source>
        <dbReference type="EMBL" id="CAK0770461.1"/>
    </source>
</evidence>
<feature type="compositionally biased region" description="Low complexity" evidence="1">
    <location>
        <begin position="917"/>
        <end position="940"/>
    </location>
</feature>
<proteinExistence type="predicted"/>
<dbReference type="PANTHER" id="PTHR36234">
    <property type="entry name" value="LYSYL ENDOPEPTIDASE"/>
    <property type="match status" value="1"/>
</dbReference>
<dbReference type="Gene3D" id="2.40.10.10">
    <property type="entry name" value="Trypsin-like serine proteases"/>
    <property type="match status" value="2"/>
</dbReference>
<evidence type="ECO:0000256" key="2">
    <source>
        <dbReference type="SAM" id="SignalP"/>
    </source>
</evidence>
<feature type="region of interest" description="Disordered" evidence="1">
    <location>
        <begin position="176"/>
        <end position="234"/>
    </location>
</feature>
<feature type="compositionally biased region" description="Gly residues" evidence="1">
    <location>
        <begin position="876"/>
        <end position="893"/>
    </location>
</feature>
<feature type="compositionally biased region" description="Low complexity" evidence="1">
    <location>
        <begin position="185"/>
        <end position="210"/>
    </location>
</feature>
<reference evidence="3 4" key="1">
    <citation type="submission" date="2023-10" db="EMBL/GenBank/DDBJ databases">
        <authorList>
            <person name="Maclean D."/>
            <person name="Macfadyen A."/>
        </authorList>
    </citation>
    <scope>NUCLEOTIDE SEQUENCE [LARGE SCALE GENOMIC DNA]</scope>
</reference>
<keyword evidence="4" id="KW-1185">Reference proteome</keyword>
<feature type="signal peptide" evidence="2">
    <location>
        <begin position="1"/>
        <end position="24"/>
    </location>
</feature>
<feature type="compositionally biased region" description="Low complexity" evidence="1">
    <location>
        <begin position="217"/>
        <end position="226"/>
    </location>
</feature>
<gene>
    <name evidence="3" type="ORF">CVIRNUC_003769</name>
</gene>
<organism evidence="3 4">
    <name type="scientific">Coccomyxa viridis</name>
    <dbReference type="NCBI Taxonomy" id="1274662"/>
    <lineage>
        <taxon>Eukaryota</taxon>
        <taxon>Viridiplantae</taxon>
        <taxon>Chlorophyta</taxon>
        <taxon>core chlorophytes</taxon>
        <taxon>Trebouxiophyceae</taxon>
        <taxon>Trebouxiophyceae incertae sedis</taxon>
        <taxon>Coccomyxaceae</taxon>
        <taxon>Coccomyxa</taxon>
    </lineage>
</organism>
<evidence type="ECO:0000313" key="4">
    <source>
        <dbReference type="Proteomes" id="UP001314263"/>
    </source>
</evidence>
<keyword evidence="2" id="KW-0732">Signal</keyword>
<dbReference type="Pfam" id="PF13365">
    <property type="entry name" value="Trypsin_2"/>
    <property type="match status" value="1"/>
</dbReference>
<feature type="compositionally biased region" description="Low complexity" evidence="1">
    <location>
        <begin position="845"/>
        <end position="875"/>
    </location>
</feature>
<evidence type="ECO:0000256" key="1">
    <source>
        <dbReference type="SAM" id="MobiDB-lite"/>
    </source>
</evidence>
<dbReference type="PANTHER" id="PTHR36234:SF5">
    <property type="entry name" value="LYSYL ENDOPEPTIDASE"/>
    <property type="match status" value="1"/>
</dbReference>
<feature type="region of interest" description="Disordered" evidence="1">
    <location>
        <begin position="830"/>
        <end position="940"/>
    </location>
</feature>
<name>A0AAV1I0K7_9CHLO</name>
<dbReference type="AlphaFoldDB" id="A0AAV1I0K7"/>
<dbReference type="SUPFAM" id="SSF50494">
    <property type="entry name" value="Trypsin-like serine proteases"/>
    <property type="match status" value="1"/>
</dbReference>